<evidence type="ECO:0000313" key="1">
    <source>
        <dbReference type="EMBL" id="GFN99202.1"/>
    </source>
</evidence>
<protein>
    <recommendedName>
        <fullName evidence="3">C-type lectin domain-containing protein</fullName>
    </recommendedName>
</protein>
<dbReference type="AlphaFoldDB" id="A0AAV3ZXR7"/>
<gene>
    <name evidence="1" type="ORF">PoB_002570800</name>
</gene>
<dbReference type="EMBL" id="BLXT01002950">
    <property type="protein sequence ID" value="GFN99202.1"/>
    <property type="molecule type" value="Genomic_DNA"/>
</dbReference>
<dbReference type="Gene3D" id="3.10.100.10">
    <property type="entry name" value="Mannose-Binding Protein A, subunit A"/>
    <property type="match status" value="1"/>
</dbReference>
<sequence length="232" mass="26124">MLYLLYADIVSKVPKSSNKTPQKPQKASHMPCREGFRAVGTKCYRFIRERTDWHGAALICGSHGAGLARYDSNVDKQLKDFMKMIPKLNIHLEATTRTINCKVGPPCDLPKNRIGLTIKVKDNENTDSCRGKLSLSENKRQFVVKRGCKETNFIVETVDLTWVAGNTQVLEFGQRAGKAPFQVDAPRLIDAKKFGRKKGCFQASRDKRGQLVLEPNENCLEKLPYICGYGML</sequence>
<accession>A0AAV3ZXR7</accession>
<proteinExistence type="predicted"/>
<organism evidence="1 2">
    <name type="scientific">Plakobranchus ocellatus</name>
    <dbReference type="NCBI Taxonomy" id="259542"/>
    <lineage>
        <taxon>Eukaryota</taxon>
        <taxon>Metazoa</taxon>
        <taxon>Spiralia</taxon>
        <taxon>Lophotrochozoa</taxon>
        <taxon>Mollusca</taxon>
        <taxon>Gastropoda</taxon>
        <taxon>Heterobranchia</taxon>
        <taxon>Euthyneura</taxon>
        <taxon>Panpulmonata</taxon>
        <taxon>Sacoglossa</taxon>
        <taxon>Placobranchoidea</taxon>
        <taxon>Plakobranchidae</taxon>
        <taxon>Plakobranchus</taxon>
    </lineage>
</organism>
<evidence type="ECO:0000313" key="2">
    <source>
        <dbReference type="Proteomes" id="UP000735302"/>
    </source>
</evidence>
<dbReference type="Proteomes" id="UP000735302">
    <property type="component" value="Unassembled WGS sequence"/>
</dbReference>
<reference evidence="1 2" key="1">
    <citation type="journal article" date="2021" name="Elife">
        <title>Chloroplast acquisition without the gene transfer in kleptoplastic sea slugs, Plakobranchus ocellatus.</title>
        <authorList>
            <person name="Maeda T."/>
            <person name="Takahashi S."/>
            <person name="Yoshida T."/>
            <person name="Shimamura S."/>
            <person name="Takaki Y."/>
            <person name="Nagai Y."/>
            <person name="Toyoda A."/>
            <person name="Suzuki Y."/>
            <person name="Arimoto A."/>
            <person name="Ishii H."/>
            <person name="Satoh N."/>
            <person name="Nishiyama T."/>
            <person name="Hasebe M."/>
            <person name="Maruyama T."/>
            <person name="Minagawa J."/>
            <person name="Obokata J."/>
            <person name="Shigenobu S."/>
        </authorList>
    </citation>
    <scope>NUCLEOTIDE SEQUENCE [LARGE SCALE GENOMIC DNA]</scope>
</reference>
<dbReference type="InterPro" id="IPR016186">
    <property type="entry name" value="C-type_lectin-like/link_sf"/>
</dbReference>
<dbReference type="SUPFAM" id="SSF56436">
    <property type="entry name" value="C-type lectin-like"/>
    <property type="match status" value="1"/>
</dbReference>
<comment type="caution">
    <text evidence="1">The sequence shown here is derived from an EMBL/GenBank/DDBJ whole genome shotgun (WGS) entry which is preliminary data.</text>
</comment>
<dbReference type="InterPro" id="IPR016187">
    <property type="entry name" value="CTDL_fold"/>
</dbReference>
<evidence type="ECO:0008006" key="3">
    <source>
        <dbReference type="Google" id="ProtNLM"/>
    </source>
</evidence>
<keyword evidence="2" id="KW-1185">Reference proteome</keyword>
<name>A0AAV3ZXR7_9GAST</name>